<protein>
    <submittedName>
        <fullName evidence="7">NDMA-dependent methanol dehydrogenase</fullName>
    </submittedName>
</protein>
<evidence type="ECO:0000256" key="4">
    <source>
        <dbReference type="ARBA" id="ARBA00023027"/>
    </source>
</evidence>
<keyword evidence="4" id="KW-0520">NAD</keyword>
<dbReference type="PANTHER" id="PTHR11496:SF102">
    <property type="entry name" value="ALCOHOL DEHYDROGENASE 4"/>
    <property type="match status" value="1"/>
</dbReference>
<dbReference type="CDD" id="cd08176">
    <property type="entry name" value="LPO"/>
    <property type="match status" value="1"/>
</dbReference>
<feature type="domain" description="Fe-containing alcohol dehydrogenase-like C-terminal" evidence="6">
    <location>
        <begin position="199"/>
        <end position="392"/>
    </location>
</feature>
<feature type="domain" description="Alcohol dehydrogenase iron-type/glycerol dehydrogenase GldA" evidence="5">
    <location>
        <begin position="21"/>
        <end position="188"/>
    </location>
</feature>
<evidence type="ECO:0000256" key="1">
    <source>
        <dbReference type="ARBA" id="ARBA00001962"/>
    </source>
</evidence>
<dbReference type="Pfam" id="PF00465">
    <property type="entry name" value="Fe-ADH"/>
    <property type="match status" value="1"/>
</dbReference>
<sequence>MSSFNIASTEFPLRNFHATPRATIGWGAYRMAGEEAKAIGIKNALIVSSGLKGTGILDEVAGVLKAAGISVSIYAGVTSNPKDHEVHAAHKVFKQNRCDGVVSVGGGSSHDCAKAVRIVDAHDGQSIREFNGMCTTKKPITVPQLAITTTAGTGSETSWAAVITDTQKMYKMVIFDPNIISSRAIVDPALMRTMPPYLTAWTGMDAMTHAVEAYVSRLGVRTSQGLGLHAIKMISRGLRDAYANPTNAEARENMAWAQYTAGHAFNSAGLGIVHSMAHTLGALFDSPHGQCNAIGLVPVERYNMVACPDKFRDIAEAMGVDTRGMTTWKAAEAAVDELEKLRADLGITETFATLGLKEEHLEKFTPVVMQDVCTLGNPRVVTPDVVKMIFRHCMAPGANGKS</sequence>
<accession>A0ABN6N0V3</accession>
<dbReference type="Gene3D" id="3.40.50.1970">
    <property type="match status" value="1"/>
</dbReference>
<evidence type="ECO:0000313" key="8">
    <source>
        <dbReference type="Proteomes" id="UP001162891"/>
    </source>
</evidence>
<name>A0ABN6N0V3_9BACT</name>
<organism evidence="7 8">
    <name type="scientific">Anaeromyxobacter oryzae</name>
    <dbReference type="NCBI Taxonomy" id="2918170"/>
    <lineage>
        <taxon>Bacteria</taxon>
        <taxon>Pseudomonadati</taxon>
        <taxon>Myxococcota</taxon>
        <taxon>Myxococcia</taxon>
        <taxon>Myxococcales</taxon>
        <taxon>Cystobacterineae</taxon>
        <taxon>Anaeromyxobacteraceae</taxon>
        <taxon>Anaeromyxobacter</taxon>
    </lineage>
</organism>
<dbReference type="PROSITE" id="PS00913">
    <property type="entry name" value="ADH_IRON_1"/>
    <property type="match status" value="1"/>
</dbReference>
<dbReference type="RefSeq" id="WP_248354511.1">
    <property type="nucleotide sequence ID" value="NZ_AP025591.1"/>
</dbReference>
<evidence type="ECO:0000256" key="3">
    <source>
        <dbReference type="ARBA" id="ARBA00023002"/>
    </source>
</evidence>
<dbReference type="InterPro" id="IPR018211">
    <property type="entry name" value="ADH_Fe_CS"/>
</dbReference>
<comment type="similarity">
    <text evidence="2">Belongs to the iron-containing alcohol dehydrogenase family.</text>
</comment>
<keyword evidence="8" id="KW-1185">Reference proteome</keyword>
<evidence type="ECO:0000259" key="6">
    <source>
        <dbReference type="Pfam" id="PF25137"/>
    </source>
</evidence>
<dbReference type="InterPro" id="IPR001670">
    <property type="entry name" value="ADH_Fe/GldA"/>
</dbReference>
<dbReference type="InterPro" id="IPR056798">
    <property type="entry name" value="ADH_Fe_C"/>
</dbReference>
<evidence type="ECO:0000256" key="2">
    <source>
        <dbReference type="ARBA" id="ARBA00007358"/>
    </source>
</evidence>
<dbReference type="InterPro" id="IPR039697">
    <property type="entry name" value="Alcohol_dehydrogenase_Fe"/>
</dbReference>
<keyword evidence="3" id="KW-0560">Oxidoreductase</keyword>
<dbReference type="EMBL" id="AP025591">
    <property type="protein sequence ID" value="BDG05565.1"/>
    <property type="molecule type" value="Genomic_DNA"/>
</dbReference>
<dbReference type="PANTHER" id="PTHR11496">
    <property type="entry name" value="ALCOHOL DEHYDROGENASE"/>
    <property type="match status" value="1"/>
</dbReference>
<dbReference type="Proteomes" id="UP001162891">
    <property type="component" value="Chromosome"/>
</dbReference>
<dbReference type="SUPFAM" id="SSF56796">
    <property type="entry name" value="Dehydroquinate synthase-like"/>
    <property type="match status" value="1"/>
</dbReference>
<evidence type="ECO:0000313" key="7">
    <source>
        <dbReference type="EMBL" id="BDG05565.1"/>
    </source>
</evidence>
<dbReference type="Gene3D" id="1.20.1090.10">
    <property type="entry name" value="Dehydroquinate synthase-like - alpha domain"/>
    <property type="match status" value="1"/>
</dbReference>
<reference evidence="8" key="1">
    <citation type="journal article" date="2022" name="Int. J. Syst. Evol. Microbiol.">
        <title>Anaeromyxobacter oryzae sp. nov., Anaeromyxobacter diazotrophicus sp. nov. and Anaeromyxobacter paludicola sp. nov., isolated from paddy soils.</title>
        <authorList>
            <person name="Itoh H."/>
            <person name="Xu Z."/>
            <person name="Mise K."/>
            <person name="Masuda Y."/>
            <person name="Ushijima N."/>
            <person name="Hayakawa C."/>
            <person name="Shiratori Y."/>
            <person name="Senoo K."/>
        </authorList>
    </citation>
    <scope>NUCLEOTIDE SEQUENCE [LARGE SCALE GENOMIC DNA]</scope>
    <source>
        <strain evidence="8">Red232</strain>
    </source>
</reference>
<evidence type="ECO:0000259" key="5">
    <source>
        <dbReference type="Pfam" id="PF00465"/>
    </source>
</evidence>
<dbReference type="Pfam" id="PF25137">
    <property type="entry name" value="ADH_Fe_C"/>
    <property type="match status" value="1"/>
</dbReference>
<gene>
    <name evidence="7" type="ORF">AMOR_45610</name>
</gene>
<comment type="cofactor">
    <cofactor evidence="1">
        <name>Fe cation</name>
        <dbReference type="ChEBI" id="CHEBI:24875"/>
    </cofactor>
</comment>
<proteinExistence type="inferred from homology"/>